<dbReference type="SUPFAM" id="SSF51735">
    <property type="entry name" value="NAD(P)-binding Rossmann-fold domains"/>
    <property type="match status" value="1"/>
</dbReference>
<name>X0UEB2_9ZZZZ</name>
<dbReference type="EMBL" id="BARS01021467">
    <property type="protein sequence ID" value="GAG03935.1"/>
    <property type="molecule type" value="Genomic_DNA"/>
</dbReference>
<evidence type="ECO:0000313" key="1">
    <source>
        <dbReference type="EMBL" id="GAG03935.1"/>
    </source>
</evidence>
<accession>X0UEB2</accession>
<gene>
    <name evidence="1" type="ORF">S01H1_34473</name>
</gene>
<sequence length="47" mass="5196">SGRKPGREGPHERIFSMNMGIAVDDMVTAKALYQRAVERNVGVKLPL</sequence>
<reference evidence="1" key="1">
    <citation type="journal article" date="2014" name="Front. Microbiol.">
        <title>High frequency of phylogenetically diverse reductive dehalogenase-homologous genes in deep subseafloor sedimentary metagenomes.</title>
        <authorList>
            <person name="Kawai M."/>
            <person name="Futagami T."/>
            <person name="Toyoda A."/>
            <person name="Takaki Y."/>
            <person name="Nishi S."/>
            <person name="Hori S."/>
            <person name="Arai W."/>
            <person name="Tsubouchi T."/>
            <person name="Morono Y."/>
            <person name="Uchiyama I."/>
            <person name="Ito T."/>
            <person name="Fujiyama A."/>
            <person name="Inagaki F."/>
            <person name="Takami H."/>
        </authorList>
    </citation>
    <scope>NUCLEOTIDE SEQUENCE</scope>
    <source>
        <strain evidence="1">Expedition CK06-06</strain>
    </source>
</reference>
<proteinExistence type="predicted"/>
<comment type="caution">
    <text evidence="1">The sequence shown here is derived from an EMBL/GenBank/DDBJ whole genome shotgun (WGS) entry which is preliminary data.</text>
</comment>
<protein>
    <recommendedName>
        <fullName evidence="2">Ornithine cyclodeaminase family protein</fullName>
    </recommendedName>
</protein>
<dbReference type="InterPro" id="IPR036291">
    <property type="entry name" value="NAD(P)-bd_dom_sf"/>
</dbReference>
<organism evidence="1">
    <name type="scientific">marine sediment metagenome</name>
    <dbReference type="NCBI Taxonomy" id="412755"/>
    <lineage>
        <taxon>unclassified sequences</taxon>
        <taxon>metagenomes</taxon>
        <taxon>ecological metagenomes</taxon>
    </lineage>
</organism>
<evidence type="ECO:0008006" key="2">
    <source>
        <dbReference type="Google" id="ProtNLM"/>
    </source>
</evidence>
<feature type="non-terminal residue" evidence="1">
    <location>
        <position position="1"/>
    </location>
</feature>
<dbReference type="AlphaFoldDB" id="X0UEB2"/>